<gene>
    <name evidence="1" type="ORF">AVEN_25544_1</name>
    <name evidence="2" type="ORF">AVEN_46784_1</name>
</gene>
<dbReference type="AlphaFoldDB" id="A0A4Y2S562"/>
<name>A0A4Y2S562_ARAVE</name>
<evidence type="ECO:0000313" key="3">
    <source>
        <dbReference type="Proteomes" id="UP000499080"/>
    </source>
</evidence>
<evidence type="ECO:0000313" key="1">
    <source>
        <dbReference type="EMBL" id="GBN82756.1"/>
    </source>
</evidence>
<keyword evidence="3" id="KW-1185">Reference proteome</keyword>
<comment type="caution">
    <text evidence="1">The sequence shown here is derived from an EMBL/GenBank/DDBJ whole genome shotgun (WGS) entry which is preliminary data.</text>
</comment>
<sequence length="132" mass="15192">MPFVLSPVFSAPILIEKYKHAIHLISKRTLTLNEGRGSDLLSLSTSACQSLFDFPQSADFNLCYPRSEVSLLKALFFSLASFMVPLKRDFKLQRYRSDFSPDGIPTITSHLADFHRIWWLFSSRVPKYPVYL</sequence>
<proteinExistence type="predicted"/>
<dbReference type="EMBL" id="BGPR01149671">
    <property type="protein sequence ID" value="GBN82759.1"/>
    <property type="molecule type" value="Genomic_DNA"/>
</dbReference>
<accession>A0A4Y2S562</accession>
<protein>
    <submittedName>
        <fullName evidence="1">Uncharacterized protein</fullName>
    </submittedName>
</protein>
<reference evidence="1 3" key="1">
    <citation type="journal article" date="2019" name="Sci. Rep.">
        <title>Orb-weaving spider Araneus ventricosus genome elucidates the spidroin gene catalogue.</title>
        <authorList>
            <person name="Kono N."/>
            <person name="Nakamura H."/>
            <person name="Ohtoshi R."/>
            <person name="Moran D.A.P."/>
            <person name="Shinohara A."/>
            <person name="Yoshida Y."/>
            <person name="Fujiwara M."/>
            <person name="Mori M."/>
            <person name="Tomita M."/>
            <person name="Arakawa K."/>
        </authorList>
    </citation>
    <scope>NUCLEOTIDE SEQUENCE [LARGE SCALE GENOMIC DNA]</scope>
</reference>
<dbReference type="EMBL" id="BGPR01149669">
    <property type="protein sequence ID" value="GBN82756.1"/>
    <property type="molecule type" value="Genomic_DNA"/>
</dbReference>
<organism evidence="1 3">
    <name type="scientific">Araneus ventricosus</name>
    <name type="common">Orbweaver spider</name>
    <name type="synonym">Epeira ventricosa</name>
    <dbReference type="NCBI Taxonomy" id="182803"/>
    <lineage>
        <taxon>Eukaryota</taxon>
        <taxon>Metazoa</taxon>
        <taxon>Ecdysozoa</taxon>
        <taxon>Arthropoda</taxon>
        <taxon>Chelicerata</taxon>
        <taxon>Arachnida</taxon>
        <taxon>Araneae</taxon>
        <taxon>Araneomorphae</taxon>
        <taxon>Entelegynae</taxon>
        <taxon>Araneoidea</taxon>
        <taxon>Araneidae</taxon>
        <taxon>Araneus</taxon>
    </lineage>
</organism>
<dbReference type="Proteomes" id="UP000499080">
    <property type="component" value="Unassembled WGS sequence"/>
</dbReference>
<evidence type="ECO:0000313" key="2">
    <source>
        <dbReference type="EMBL" id="GBN82759.1"/>
    </source>
</evidence>